<dbReference type="Pfam" id="PF16862">
    <property type="entry name" value="Glyco_hydro_79C"/>
    <property type="match status" value="1"/>
</dbReference>
<organism evidence="4 5">
    <name type="scientific">Trametes cubensis</name>
    <dbReference type="NCBI Taxonomy" id="1111947"/>
    <lineage>
        <taxon>Eukaryota</taxon>
        <taxon>Fungi</taxon>
        <taxon>Dikarya</taxon>
        <taxon>Basidiomycota</taxon>
        <taxon>Agaricomycotina</taxon>
        <taxon>Agaricomycetes</taxon>
        <taxon>Polyporales</taxon>
        <taxon>Polyporaceae</taxon>
        <taxon>Trametes</taxon>
    </lineage>
</organism>
<feature type="region of interest" description="Disordered" evidence="1">
    <location>
        <begin position="640"/>
        <end position="662"/>
    </location>
</feature>
<reference evidence="4" key="1">
    <citation type="submission" date="2022-11" db="EMBL/GenBank/DDBJ databases">
        <title>Genome Sequence of Cubamyces cubensis.</title>
        <authorList>
            <person name="Buettner E."/>
        </authorList>
    </citation>
    <scope>NUCLEOTIDE SEQUENCE</scope>
    <source>
        <strain evidence="4">MPL-01</strain>
    </source>
</reference>
<proteinExistence type="predicted"/>
<sequence>MRLPLLSGLLGSVASAAASQVTIYGVFGSTTTAATQSGTDALPSTTSYFTIDSPATYTGLAAYNPVYLVPPAIPNPPPANQFTISLPNGAANMNGLSIPQAPTFFGFSIEMSVATQLIGTNSSRLNVPFLNLMSLYIEKAGSVHVRVGGNTQDTAFMVDSFPDGRIMEKDKEDASNPTSTPVLAFTPDLLYMLGNVSSLINCHWYLGVPFNDTSNWRLEIAELAEAVLGDRLLGFQAGNEPDLYGSHGHRPTNYSEWDYFGEFSLLTQAYGSDTKITNKKSLIAPSTAGHNWPVDLDYNSRPFGPEPVWDTGFVQAYDQFLSALAVERYPDQNCGVIWPDPNDPPKNLIDVFPEYLTHQTSLDTIGPYLNSTMLAQGWGKPFLMFETNTASCGGFMGISDSFAAALFGVDWAMQLANGNFTGALFHAGGQNVAYNPFTAPPTNESAFHQWTIGPIFYSSLVVAEALGTSNTSRVKDLFPNNGDPHTPAYAVYENDQLARLVLINFLDDPSGANDYTATLNVGGQQFGEANAVPAQVKVKYLLAPSVSEKDNITWGGQTLGARFQVDGRWKGTEDVQTVQCNQGANTCDIKVPAPGVALVFVSDAAQQAAAAPQSIATFPTTVITKTANTVSVDPSVLATSNGDSGKARANRIGGTSQGGANAAAPARQPALVLTALSGALVGALGVLARALW</sequence>
<feature type="chain" id="PRO_5042231531" description="Beta-glucuronidase C-terminal domain-containing protein" evidence="2">
    <location>
        <begin position="19"/>
        <end position="692"/>
    </location>
</feature>
<keyword evidence="2" id="KW-0732">Signal</keyword>
<dbReference type="Gene3D" id="3.20.20.80">
    <property type="entry name" value="Glycosidases"/>
    <property type="match status" value="1"/>
</dbReference>
<evidence type="ECO:0000313" key="4">
    <source>
        <dbReference type="EMBL" id="KAJ8497016.1"/>
    </source>
</evidence>
<gene>
    <name evidence="4" type="ORF">ONZ51_g765</name>
</gene>
<evidence type="ECO:0000256" key="2">
    <source>
        <dbReference type="SAM" id="SignalP"/>
    </source>
</evidence>
<dbReference type="EMBL" id="JAPEVG010000009">
    <property type="protein sequence ID" value="KAJ8497016.1"/>
    <property type="molecule type" value="Genomic_DNA"/>
</dbReference>
<evidence type="ECO:0000313" key="5">
    <source>
        <dbReference type="Proteomes" id="UP001215151"/>
    </source>
</evidence>
<dbReference type="Proteomes" id="UP001215151">
    <property type="component" value="Unassembled WGS sequence"/>
</dbReference>
<dbReference type="AlphaFoldDB" id="A0AAD7XFG7"/>
<keyword evidence="5" id="KW-1185">Reference proteome</keyword>
<evidence type="ECO:0000256" key="1">
    <source>
        <dbReference type="SAM" id="MobiDB-lite"/>
    </source>
</evidence>
<dbReference type="SUPFAM" id="SSF51445">
    <property type="entry name" value="(Trans)glycosidases"/>
    <property type="match status" value="1"/>
</dbReference>
<dbReference type="PANTHER" id="PTHR36183">
    <property type="entry name" value="BETA-GLUCURONIDASE"/>
    <property type="match status" value="1"/>
</dbReference>
<feature type="domain" description="Beta-glucuronidase C-terminal" evidence="3">
    <location>
        <begin position="488"/>
        <end position="598"/>
    </location>
</feature>
<accession>A0AAD7XFG7</accession>
<dbReference type="InterPro" id="IPR052974">
    <property type="entry name" value="GH79_Enzymes"/>
</dbReference>
<dbReference type="PANTHER" id="PTHR36183:SF2">
    <property type="entry name" value="BETA-GLUCURONIDASE C-TERMINAL DOMAIN-CONTAINING PROTEIN"/>
    <property type="match status" value="1"/>
</dbReference>
<comment type="caution">
    <text evidence="4">The sequence shown here is derived from an EMBL/GenBank/DDBJ whole genome shotgun (WGS) entry which is preliminary data.</text>
</comment>
<protein>
    <recommendedName>
        <fullName evidence="3">Beta-glucuronidase C-terminal domain-containing protein</fullName>
    </recommendedName>
</protein>
<dbReference type="InterPro" id="IPR031728">
    <property type="entry name" value="GlcAase_C"/>
</dbReference>
<evidence type="ECO:0000259" key="3">
    <source>
        <dbReference type="Pfam" id="PF16862"/>
    </source>
</evidence>
<dbReference type="InterPro" id="IPR017853">
    <property type="entry name" value="GH"/>
</dbReference>
<name>A0AAD7XFG7_9APHY</name>
<feature type="signal peptide" evidence="2">
    <location>
        <begin position="1"/>
        <end position="18"/>
    </location>
</feature>